<reference evidence="7" key="2">
    <citation type="submission" date="2008-05" db="EMBL/GenBank/DDBJ databases">
        <title>Genome sequence of Clostridium botulinum Ba4 strain 657 plasmid pCLJ.</title>
        <authorList>
            <person name="Shrivastava S."/>
            <person name="Brown J.L."/>
            <person name="Bruce D."/>
            <person name="Detter C."/>
            <person name="Munk C."/>
            <person name="Smith L.A."/>
            <person name="Smith T.J."/>
            <person name="Sutton G."/>
            <person name="Brettin T.S."/>
        </authorList>
    </citation>
    <scope>NUCLEOTIDE SEQUENCE [LARGE SCALE GENOMIC DNA]</scope>
    <source>
        <strain evidence="7">657 / Type Ba4</strain>
        <plasmid evidence="7">pCLJ</plasmid>
    </source>
</reference>
<reference evidence="6 7" key="1">
    <citation type="journal article" date="2007" name="PLoS ONE">
        <title>Analysis of the neurotoxin complex genes in Clostridium botulinum A1-A4 and B1 strains: BoNT/A3, /Ba4 and /B1 clusters are located within plasmids.</title>
        <authorList>
            <person name="Smith T.J."/>
            <person name="Hill K.K."/>
            <person name="Foley B.T."/>
            <person name="Detter J.C."/>
            <person name="Munk A.C."/>
            <person name="Bruce D.C."/>
            <person name="Doggett N.A."/>
            <person name="Smith L.A."/>
            <person name="Marks J.D."/>
            <person name="Xie G."/>
            <person name="Brettin T.S."/>
        </authorList>
    </citation>
    <scope>NUCLEOTIDE SEQUENCE [LARGE SCALE GENOMIC DNA]</scope>
    <source>
        <strain evidence="7">657 / Type Ba4</strain>
    </source>
</reference>
<dbReference type="RefSeq" id="WP_012720281.1">
    <property type="nucleotide sequence ID" value="NC_012654.1"/>
</dbReference>
<name>A0A3F2ZTY6_CLOB6</name>
<dbReference type="SFLD" id="SFLDS00029">
    <property type="entry name" value="Radical_SAM"/>
    <property type="match status" value="1"/>
</dbReference>
<keyword evidence="6" id="KW-0614">Plasmid</keyword>
<sequence length="335" mass="39030">MCDKYDIKDIQNSIEKVRKNEIETIVPIYITNYCNSDCKICEMRKSNNHMKRKRGSLKEIKEQLIILYEIEKVRAVLILSGEFLEGEERENNFNMIIETIQAAFDMGFKKVNFNIGSLTNEEINRLYNIFKDKYKDKLCLSLFQETYDINAYHSFFGNEVSSIPKSHYNFRLSTPKRWISKGFKRINIGILIGLTEVSKDIDSLIKHANEFHEMGAEVEISMPRIRGMEEIPYEVSDDEFIKSVLTVAKACPWAKIILTTREDINILKKLLPVIGVVSPGTSDILPYTTEGEIPNNKETSQFFIKENRPRPSWILDEIEECIDGTIKYYENDRNF</sequence>
<dbReference type="AlphaFoldDB" id="A0A3F2ZTY6"/>
<geneLocation type="plasmid" evidence="6 7">
    <name>pCLJ</name>
</geneLocation>
<evidence type="ECO:0000313" key="6">
    <source>
        <dbReference type="EMBL" id="ACQ51315.1"/>
    </source>
</evidence>
<evidence type="ECO:0000259" key="5">
    <source>
        <dbReference type="PROSITE" id="PS51918"/>
    </source>
</evidence>
<dbReference type="Gene3D" id="3.20.20.70">
    <property type="entry name" value="Aldolase class I"/>
    <property type="match status" value="1"/>
</dbReference>
<dbReference type="EMBL" id="CP001081">
    <property type="protein sequence ID" value="ACQ51315.1"/>
    <property type="molecule type" value="Genomic_DNA"/>
</dbReference>
<keyword evidence="2" id="KW-0479">Metal-binding</keyword>
<keyword evidence="3" id="KW-0408">Iron</keyword>
<dbReference type="InterPro" id="IPR013785">
    <property type="entry name" value="Aldolase_TIM"/>
</dbReference>
<proteinExistence type="predicted"/>
<organism evidence="6 7">
    <name type="scientific">Clostridium botulinum (strain 657 / Type Ba4)</name>
    <dbReference type="NCBI Taxonomy" id="515621"/>
    <lineage>
        <taxon>Bacteria</taxon>
        <taxon>Bacillati</taxon>
        <taxon>Bacillota</taxon>
        <taxon>Clostridia</taxon>
        <taxon>Eubacteriales</taxon>
        <taxon>Clostridiaceae</taxon>
        <taxon>Clostridium</taxon>
    </lineage>
</organism>
<evidence type="ECO:0000256" key="4">
    <source>
        <dbReference type="ARBA" id="ARBA00023014"/>
    </source>
</evidence>
<dbReference type="PANTHER" id="PTHR43583">
    <property type="entry name" value="2-IMINOACETATE SYNTHASE"/>
    <property type="match status" value="1"/>
</dbReference>
<evidence type="ECO:0000256" key="2">
    <source>
        <dbReference type="ARBA" id="ARBA00022723"/>
    </source>
</evidence>
<accession>A0A3F2ZTY6</accession>
<evidence type="ECO:0000256" key="3">
    <source>
        <dbReference type="ARBA" id="ARBA00023004"/>
    </source>
</evidence>
<dbReference type="KEGG" id="cbi:CLJ_0023"/>
<dbReference type="InterPro" id="IPR007197">
    <property type="entry name" value="rSAM"/>
</dbReference>
<feature type="domain" description="Radical SAM core" evidence="5">
    <location>
        <begin position="20"/>
        <end position="255"/>
    </location>
</feature>
<dbReference type="GO" id="GO:0046872">
    <property type="term" value="F:metal ion binding"/>
    <property type="evidence" value="ECO:0007669"/>
    <property type="project" value="UniProtKB-KW"/>
</dbReference>
<evidence type="ECO:0000313" key="7">
    <source>
        <dbReference type="Proteomes" id="UP000002333"/>
    </source>
</evidence>
<dbReference type="SUPFAM" id="SSF102114">
    <property type="entry name" value="Radical SAM enzymes"/>
    <property type="match status" value="1"/>
</dbReference>
<dbReference type="GO" id="GO:0003824">
    <property type="term" value="F:catalytic activity"/>
    <property type="evidence" value="ECO:0007669"/>
    <property type="project" value="InterPro"/>
</dbReference>
<dbReference type="SFLD" id="SFLDG01060">
    <property type="entry name" value="BATS_domain_containing"/>
    <property type="match status" value="1"/>
</dbReference>
<evidence type="ECO:0000256" key="1">
    <source>
        <dbReference type="ARBA" id="ARBA00022691"/>
    </source>
</evidence>
<dbReference type="InterPro" id="IPR034428">
    <property type="entry name" value="ThiH/NoCL/HydG-like"/>
</dbReference>
<dbReference type="PROSITE" id="PS51918">
    <property type="entry name" value="RADICAL_SAM"/>
    <property type="match status" value="1"/>
</dbReference>
<protein>
    <submittedName>
        <fullName evidence="6">Thiamine biosynthesis protein ThiH</fullName>
    </submittedName>
</protein>
<dbReference type="Proteomes" id="UP000002333">
    <property type="component" value="Plasmid pCLJ"/>
</dbReference>
<gene>
    <name evidence="6" type="ordered locus">CLJ_0023</name>
</gene>
<dbReference type="PANTHER" id="PTHR43583:SF2">
    <property type="entry name" value="THIAZOLE BIOSYNTHESIS PROTEIN"/>
    <property type="match status" value="1"/>
</dbReference>
<keyword evidence="4" id="KW-0411">Iron-sulfur</keyword>
<dbReference type="InterPro" id="IPR058240">
    <property type="entry name" value="rSAM_sf"/>
</dbReference>
<dbReference type="GO" id="GO:0051536">
    <property type="term" value="F:iron-sulfur cluster binding"/>
    <property type="evidence" value="ECO:0007669"/>
    <property type="project" value="UniProtKB-KW"/>
</dbReference>
<keyword evidence="1" id="KW-0949">S-adenosyl-L-methionine</keyword>